<keyword evidence="4" id="KW-1134">Transmembrane beta strand</keyword>
<evidence type="ECO:0000256" key="4">
    <source>
        <dbReference type="ARBA" id="ARBA00022452"/>
    </source>
</evidence>
<organism evidence="9 10">
    <name type="scientific">Bacteroides oleiciplenus</name>
    <dbReference type="NCBI Taxonomy" id="626931"/>
    <lineage>
        <taxon>Bacteria</taxon>
        <taxon>Pseudomonadati</taxon>
        <taxon>Bacteroidota</taxon>
        <taxon>Bacteroidia</taxon>
        <taxon>Bacteroidales</taxon>
        <taxon>Bacteroidaceae</taxon>
        <taxon>Bacteroides</taxon>
    </lineage>
</organism>
<protein>
    <submittedName>
        <fullName evidence="9">TolC family protein</fullName>
    </submittedName>
</protein>
<dbReference type="Proteomes" id="UP000260983">
    <property type="component" value="Unassembled WGS sequence"/>
</dbReference>
<evidence type="ECO:0000256" key="1">
    <source>
        <dbReference type="ARBA" id="ARBA00004442"/>
    </source>
</evidence>
<dbReference type="RefSeq" id="WP_009128952.1">
    <property type="nucleotide sequence ID" value="NZ_CABKRN010000001.1"/>
</dbReference>
<comment type="caution">
    <text evidence="9">The sequence shown here is derived from an EMBL/GenBank/DDBJ whole genome shotgun (WGS) entry which is preliminary data.</text>
</comment>
<evidence type="ECO:0000256" key="8">
    <source>
        <dbReference type="SAM" id="Coils"/>
    </source>
</evidence>
<evidence type="ECO:0000313" key="9">
    <source>
        <dbReference type="EMBL" id="RGN31241.1"/>
    </source>
</evidence>
<keyword evidence="7" id="KW-0998">Cell outer membrane</keyword>
<dbReference type="AlphaFoldDB" id="A0A3E5B0X6"/>
<name>A0A3E5B0X6_9BACE</name>
<keyword evidence="5" id="KW-0812">Transmembrane</keyword>
<proteinExistence type="inferred from homology"/>
<keyword evidence="3" id="KW-0813">Transport</keyword>
<keyword evidence="8" id="KW-0175">Coiled coil</keyword>
<dbReference type="Pfam" id="PF02321">
    <property type="entry name" value="OEP"/>
    <property type="match status" value="2"/>
</dbReference>
<sequence>MRYLASFNIHRLLLANILLVVPLWTVAQQSARLLSVDELFRLGTENSLQLKKNKIQEAISGEREKSARTNLLPDIQVGASAGVIGQPIIFQRGMSHPVRPETPDWSQNYNINLTQPLYQGGKLQGKIRAAKLQKQIAALSNADNEADIKLVLLQQYMTLFSYYKQQEVLSRNIEESEHRLKDIRRMKREGIVTRNDEIRSELQLTNDRLAYQEAENSIAIASQQLDILLGLDESLLITPDTTLLYTAINLLDYDTYVQLAYNNYPGMQIARQQILLVENDIKLVKADYLPSLSLHAGNTLARPLSSTMADLYNNNWNIGLSLTYNLSSLYQNKYKMHEARQSVQLQKYAEELLMQDIRISIRTAYTRHKEAMERVEALKLSVRQAEENYRIVQNRYLNQLSILTDLLDASSVRLDAELQLTVARTQTIYTYYELQRACGNL</sequence>
<comment type="similarity">
    <text evidence="2">Belongs to the outer membrane factor (OMF) (TC 1.B.17) family.</text>
</comment>
<dbReference type="GO" id="GO:1990281">
    <property type="term" value="C:efflux pump complex"/>
    <property type="evidence" value="ECO:0007669"/>
    <property type="project" value="TreeGrafter"/>
</dbReference>
<dbReference type="GO" id="GO:0015562">
    <property type="term" value="F:efflux transmembrane transporter activity"/>
    <property type="evidence" value="ECO:0007669"/>
    <property type="project" value="InterPro"/>
</dbReference>
<gene>
    <name evidence="9" type="ORF">DXB65_21265</name>
</gene>
<dbReference type="PANTHER" id="PTHR30026">
    <property type="entry name" value="OUTER MEMBRANE PROTEIN TOLC"/>
    <property type="match status" value="1"/>
</dbReference>
<evidence type="ECO:0000256" key="3">
    <source>
        <dbReference type="ARBA" id="ARBA00022448"/>
    </source>
</evidence>
<dbReference type="GO" id="GO:0009279">
    <property type="term" value="C:cell outer membrane"/>
    <property type="evidence" value="ECO:0007669"/>
    <property type="project" value="UniProtKB-SubCell"/>
</dbReference>
<dbReference type="SUPFAM" id="SSF56954">
    <property type="entry name" value="Outer membrane efflux proteins (OEP)"/>
    <property type="match status" value="1"/>
</dbReference>
<comment type="subcellular location">
    <subcellularLocation>
        <location evidence="1">Cell outer membrane</location>
    </subcellularLocation>
</comment>
<evidence type="ECO:0000256" key="7">
    <source>
        <dbReference type="ARBA" id="ARBA00023237"/>
    </source>
</evidence>
<evidence type="ECO:0000313" key="10">
    <source>
        <dbReference type="Proteomes" id="UP000260983"/>
    </source>
</evidence>
<evidence type="ECO:0000256" key="6">
    <source>
        <dbReference type="ARBA" id="ARBA00023136"/>
    </source>
</evidence>
<dbReference type="InterPro" id="IPR003423">
    <property type="entry name" value="OMP_efflux"/>
</dbReference>
<reference evidence="9 10" key="1">
    <citation type="submission" date="2018-08" db="EMBL/GenBank/DDBJ databases">
        <title>A genome reference for cultivated species of the human gut microbiota.</title>
        <authorList>
            <person name="Zou Y."/>
            <person name="Xue W."/>
            <person name="Luo G."/>
        </authorList>
    </citation>
    <scope>NUCLEOTIDE SEQUENCE [LARGE SCALE GENOMIC DNA]</scope>
    <source>
        <strain evidence="9 10">OM05-15BH</strain>
    </source>
</reference>
<evidence type="ECO:0000256" key="2">
    <source>
        <dbReference type="ARBA" id="ARBA00007613"/>
    </source>
</evidence>
<dbReference type="InterPro" id="IPR051906">
    <property type="entry name" value="TolC-like"/>
</dbReference>
<dbReference type="PANTHER" id="PTHR30026:SF23">
    <property type="entry name" value="TO APRF-PUTATIVE OUTER MEMBRANE EFFLUX PROTEIN OR SECRETED ALKALINE PHOSPHATASE-RELATED"/>
    <property type="match status" value="1"/>
</dbReference>
<dbReference type="GO" id="GO:0015288">
    <property type="term" value="F:porin activity"/>
    <property type="evidence" value="ECO:0007669"/>
    <property type="project" value="TreeGrafter"/>
</dbReference>
<keyword evidence="6" id="KW-0472">Membrane</keyword>
<evidence type="ECO:0000256" key="5">
    <source>
        <dbReference type="ARBA" id="ARBA00022692"/>
    </source>
</evidence>
<dbReference type="EMBL" id="QSUL01000020">
    <property type="protein sequence ID" value="RGN31241.1"/>
    <property type="molecule type" value="Genomic_DNA"/>
</dbReference>
<accession>A0A3E5B0X6</accession>
<dbReference type="Gene3D" id="1.20.1600.10">
    <property type="entry name" value="Outer membrane efflux proteins (OEP)"/>
    <property type="match status" value="1"/>
</dbReference>
<feature type="coiled-coil region" evidence="8">
    <location>
        <begin position="368"/>
        <end position="395"/>
    </location>
</feature>